<comment type="caution">
    <text evidence="2">The sequence shown here is derived from an EMBL/GenBank/DDBJ whole genome shotgun (WGS) entry which is preliminary data.</text>
</comment>
<protein>
    <recommendedName>
        <fullName evidence="1">NrS-1 polymerase-like helicase domain-containing protein</fullName>
    </recommendedName>
</protein>
<dbReference type="VEuPathDB" id="FungiDB:FUN_012151"/>
<dbReference type="AlphaFoldDB" id="A0A2N1M813"/>
<sequence>MTEQSELSEFLDAPAPYYQGYRASDIGQCLYKIWDDSIRPRHFLGADNADGIEAILSDREGHSLHEFIDEDEPLRPIIDFDLPREVYDSIEPKLTGKEVLDSLILAFRKTCLEIFPKWDPKTITIASSSDAKKMSYHISTFGMRLPNIAQVAMFTELVRKKLPTALQGNSIIDNIANKSSFSLRMLGSPKYNEKTEEHVRVKKAILPKDGSIFDFMIRPPNDKSEVIENSPLLVVPEPKVQRIDDTNSETTEAEFELVETLLKEAGKKFSRAEVYEAIQATIAYIETEKPFWVLKRKDSENGLYFGFLAKPVMEINKEIMDPILWHVQNIICDANEELNEYIWNWWAYLVQKPEKKPRSILVLKSTLQQCGKNIITDFIGDKVLGPHLHFATSDLEKILGKFNSPLQGRKLIVLNETGMSSGDWHKFNSRLKDFITTGRVDVERKGLETLRLRDFSGWM</sequence>
<dbReference type="VEuPathDB" id="FungiDB:RhiirA1_476537"/>
<reference evidence="2 3" key="1">
    <citation type="submission" date="2016-04" db="EMBL/GenBank/DDBJ databases">
        <title>Genome analyses suggest a sexual origin of heterokaryosis in a supposedly ancient asexual fungus.</title>
        <authorList>
            <person name="Ropars J."/>
            <person name="Sedzielewska K."/>
            <person name="Noel J."/>
            <person name="Charron P."/>
            <person name="Farinelli L."/>
            <person name="Marton T."/>
            <person name="Kruger M."/>
            <person name="Pelin A."/>
            <person name="Brachmann A."/>
            <person name="Corradi N."/>
        </authorList>
    </citation>
    <scope>NUCLEOTIDE SEQUENCE [LARGE SCALE GENOMIC DNA]</scope>
    <source>
        <strain evidence="2 3">C2</strain>
    </source>
</reference>
<gene>
    <name evidence="2" type="ORF">RhiirC2_824985</name>
</gene>
<feature type="non-terminal residue" evidence="2">
    <location>
        <position position="459"/>
    </location>
</feature>
<organism evidence="2 3">
    <name type="scientific">Rhizophagus irregularis</name>
    <dbReference type="NCBI Taxonomy" id="588596"/>
    <lineage>
        <taxon>Eukaryota</taxon>
        <taxon>Fungi</taxon>
        <taxon>Fungi incertae sedis</taxon>
        <taxon>Mucoromycota</taxon>
        <taxon>Glomeromycotina</taxon>
        <taxon>Glomeromycetes</taxon>
        <taxon>Glomerales</taxon>
        <taxon>Glomeraceae</taxon>
        <taxon>Rhizophagus</taxon>
    </lineage>
</organism>
<dbReference type="Proteomes" id="UP000233469">
    <property type="component" value="Unassembled WGS sequence"/>
</dbReference>
<dbReference type="Pfam" id="PF19263">
    <property type="entry name" value="DUF5906"/>
    <property type="match status" value="1"/>
</dbReference>
<proteinExistence type="predicted"/>
<name>A0A2N1M813_9GLOM</name>
<evidence type="ECO:0000259" key="1">
    <source>
        <dbReference type="Pfam" id="PF19263"/>
    </source>
</evidence>
<dbReference type="EMBL" id="LLXL01004106">
    <property type="protein sequence ID" value="PKK57775.1"/>
    <property type="molecule type" value="Genomic_DNA"/>
</dbReference>
<dbReference type="VEuPathDB" id="FungiDB:RhiirFUN_019962"/>
<dbReference type="InterPro" id="IPR045455">
    <property type="entry name" value="NrS-1_pol-like_helicase"/>
</dbReference>
<feature type="domain" description="NrS-1 polymerase-like helicase" evidence="1">
    <location>
        <begin position="363"/>
        <end position="457"/>
    </location>
</feature>
<evidence type="ECO:0000313" key="2">
    <source>
        <dbReference type="EMBL" id="PKK57775.1"/>
    </source>
</evidence>
<accession>A0A2N1M813</accession>
<reference evidence="2 3" key="2">
    <citation type="submission" date="2017-10" db="EMBL/GenBank/DDBJ databases">
        <title>Extensive intraspecific genome diversity in a model arbuscular mycorrhizal fungus.</title>
        <authorList>
            <person name="Chen E.C.H."/>
            <person name="Morin E."/>
            <person name="Baudet D."/>
            <person name="Noel J."/>
            <person name="Ndikumana S."/>
            <person name="Charron P."/>
            <person name="St-Onge C."/>
            <person name="Giorgi J."/>
            <person name="Grigoriev I.V."/>
            <person name="Roux C."/>
            <person name="Martin F.M."/>
            <person name="Corradi N."/>
        </authorList>
    </citation>
    <scope>NUCLEOTIDE SEQUENCE [LARGE SCALE GENOMIC DNA]</scope>
    <source>
        <strain evidence="2 3">C2</strain>
    </source>
</reference>
<evidence type="ECO:0000313" key="3">
    <source>
        <dbReference type="Proteomes" id="UP000233469"/>
    </source>
</evidence>